<evidence type="ECO:0000313" key="2">
    <source>
        <dbReference type="EMBL" id="TNV74845.1"/>
    </source>
</evidence>
<evidence type="ECO:0000313" key="3">
    <source>
        <dbReference type="Proteomes" id="UP000785679"/>
    </source>
</evidence>
<dbReference type="AlphaFoldDB" id="A0A8J8NIF1"/>
<dbReference type="Proteomes" id="UP000785679">
    <property type="component" value="Unassembled WGS sequence"/>
</dbReference>
<name>A0A8J8NIF1_HALGN</name>
<gene>
    <name evidence="2" type="ORF">FGO68_gene12892</name>
</gene>
<keyword evidence="3" id="KW-1185">Reference proteome</keyword>
<feature type="compositionally biased region" description="Polar residues" evidence="1">
    <location>
        <begin position="1"/>
        <end position="10"/>
    </location>
</feature>
<dbReference type="EMBL" id="RRYP01016600">
    <property type="protein sequence ID" value="TNV74845.1"/>
    <property type="molecule type" value="Genomic_DNA"/>
</dbReference>
<accession>A0A8J8NIF1</accession>
<organism evidence="2 3">
    <name type="scientific">Halteria grandinella</name>
    <dbReference type="NCBI Taxonomy" id="5974"/>
    <lineage>
        <taxon>Eukaryota</taxon>
        <taxon>Sar</taxon>
        <taxon>Alveolata</taxon>
        <taxon>Ciliophora</taxon>
        <taxon>Intramacronucleata</taxon>
        <taxon>Spirotrichea</taxon>
        <taxon>Stichotrichia</taxon>
        <taxon>Sporadotrichida</taxon>
        <taxon>Halteriidae</taxon>
        <taxon>Halteria</taxon>
    </lineage>
</organism>
<evidence type="ECO:0000256" key="1">
    <source>
        <dbReference type="SAM" id="MobiDB-lite"/>
    </source>
</evidence>
<feature type="region of interest" description="Disordered" evidence="1">
    <location>
        <begin position="1"/>
        <end position="26"/>
    </location>
</feature>
<reference evidence="2" key="1">
    <citation type="submission" date="2019-06" db="EMBL/GenBank/DDBJ databases">
        <authorList>
            <person name="Zheng W."/>
        </authorList>
    </citation>
    <scope>NUCLEOTIDE SEQUENCE</scope>
    <source>
        <strain evidence="2">QDHG01</strain>
    </source>
</reference>
<proteinExistence type="predicted"/>
<protein>
    <submittedName>
        <fullName evidence="2">Uncharacterized protein</fullName>
    </submittedName>
</protein>
<comment type="caution">
    <text evidence="2">The sequence shown here is derived from an EMBL/GenBank/DDBJ whole genome shotgun (WGS) entry which is preliminary data.</text>
</comment>
<sequence length="428" mass="49434">MNDNDYVYNSSKRRHTNDQPVKNRLPSLNHSSFKLLHQPSSDIQFLPNAYESQFRIPSRAANANGSNSFRKTFQCVRSVSITPHLMIKERVDNGIASQDFIDAREENEDNQQFLLKHLLRQGKQNMSMSQLEGSIFENREASPDSQGLMAVRREQQGRGYLKRSVLGQSEDFEELQKKKELNRSIHRQESPNLMRRLSTVMVKGNLKLKVSKTQQGEHRGGGQFNQQASIRKTNFNRIVNIPDDQYSQFLSLDADTNRIPILDKIAKLKMRHSESIKFWDDTVHKIRNRINQSQSLIERQSQYTSKSWVNPESVVANEQHTEPSIGQKIKDYFSSFRDLNYYYVSTTNNPHNQLFCINKTNGMSFKQNKNDHSSSLERLNTKGIPDLRGLNTDSSQQTYGLLTGLDGMAPMNSHRPSLRRDINNIKIR</sequence>